<evidence type="ECO:0000256" key="3">
    <source>
        <dbReference type="ARBA" id="ARBA00022777"/>
    </source>
</evidence>
<dbReference type="SMART" id="SM00983">
    <property type="entry name" value="TPK_B1_binding"/>
    <property type="match status" value="1"/>
</dbReference>
<proteinExistence type="predicted"/>
<accession>A0A2S7N1Q0</accession>
<keyword evidence="3 7" id="KW-0418">Kinase</keyword>
<dbReference type="InterPro" id="IPR036371">
    <property type="entry name" value="TPK_B1-bd_sf"/>
</dbReference>
<name>A0A2S7N1Q0_9BACI</name>
<keyword evidence="8" id="KW-1185">Reference proteome</keyword>
<evidence type="ECO:0000256" key="4">
    <source>
        <dbReference type="ARBA" id="ARBA00022840"/>
    </source>
</evidence>
<reference evidence="7 8" key="1">
    <citation type="submission" date="2017-12" db="EMBL/GenBank/DDBJ databases">
        <title>Taxonomic description and draft genome of Pradoshia cofamensis Gen. nov., sp. nov., a thermotolerant bacillale isolated from anterior gut of earthworm Eisenia fetida.</title>
        <authorList>
            <person name="Saha T."/>
            <person name="Chakraborty R."/>
        </authorList>
    </citation>
    <scope>NUCLEOTIDE SEQUENCE [LARGE SCALE GENOMIC DNA]</scope>
    <source>
        <strain evidence="7 8">EAG3</strain>
    </source>
</reference>
<dbReference type="OrthoDB" id="9804377at2"/>
<evidence type="ECO:0000256" key="1">
    <source>
        <dbReference type="ARBA" id="ARBA00022679"/>
    </source>
</evidence>
<evidence type="ECO:0000256" key="2">
    <source>
        <dbReference type="ARBA" id="ARBA00022741"/>
    </source>
</evidence>
<evidence type="ECO:0000259" key="6">
    <source>
        <dbReference type="SMART" id="SM00983"/>
    </source>
</evidence>
<dbReference type="EMBL" id="PKOZ01000003">
    <property type="protein sequence ID" value="PQD95905.1"/>
    <property type="molecule type" value="Genomic_DNA"/>
</dbReference>
<dbReference type="GO" id="GO:0004788">
    <property type="term" value="F:thiamine diphosphokinase activity"/>
    <property type="evidence" value="ECO:0007669"/>
    <property type="project" value="UniProtKB-UniRule"/>
</dbReference>
<dbReference type="Pfam" id="PF04265">
    <property type="entry name" value="TPK_B1_binding"/>
    <property type="match status" value="1"/>
</dbReference>
<dbReference type="SUPFAM" id="SSF63862">
    <property type="entry name" value="Thiamin pyrophosphokinase, substrate-binding domain"/>
    <property type="match status" value="1"/>
</dbReference>
<dbReference type="InterPro" id="IPR053149">
    <property type="entry name" value="TPK"/>
</dbReference>
<protein>
    <recommendedName>
        <fullName evidence="5">Thiamine diphosphokinase</fullName>
        <ecNumber evidence="5">2.7.6.2</ecNumber>
    </recommendedName>
</protein>
<keyword evidence="2" id="KW-0547">Nucleotide-binding</keyword>
<gene>
    <name evidence="7" type="ORF">CYL18_08460</name>
</gene>
<organism evidence="7 8">
    <name type="scientific">Pradoshia eiseniae</name>
    <dbReference type="NCBI Taxonomy" id="2064768"/>
    <lineage>
        <taxon>Bacteria</taxon>
        <taxon>Bacillati</taxon>
        <taxon>Bacillota</taxon>
        <taxon>Bacilli</taxon>
        <taxon>Bacillales</taxon>
        <taxon>Bacillaceae</taxon>
        <taxon>Pradoshia</taxon>
    </lineage>
</organism>
<dbReference type="Proteomes" id="UP000239663">
    <property type="component" value="Unassembled WGS sequence"/>
</dbReference>
<dbReference type="EC" id="2.7.6.2" evidence="5"/>
<dbReference type="InterPro" id="IPR007373">
    <property type="entry name" value="Thiamin_PyroPKinase_B1-bd"/>
</dbReference>
<dbReference type="PANTHER" id="PTHR41299">
    <property type="entry name" value="THIAMINE PYROPHOSPHOKINASE"/>
    <property type="match status" value="1"/>
</dbReference>
<dbReference type="PANTHER" id="PTHR41299:SF1">
    <property type="entry name" value="THIAMINE PYROPHOSPHOKINASE"/>
    <property type="match status" value="1"/>
</dbReference>
<feature type="domain" description="Thiamin pyrophosphokinase thiamin-binding" evidence="6">
    <location>
        <begin position="147"/>
        <end position="212"/>
    </location>
</feature>
<dbReference type="NCBIfam" id="TIGR01378">
    <property type="entry name" value="thi_PPkinase"/>
    <property type="match status" value="1"/>
</dbReference>
<evidence type="ECO:0000313" key="7">
    <source>
        <dbReference type="EMBL" id="PQD95905.1"/>
    </source>
</evidence>
<dbReference type="GO" id="GO:0016301">
    <property type="term" value="F:kinase activity"/>
    <property type="evidence" value="ECO:0007669"/>
    <property type="project" value="UniProtKB-KW"/>
</dbReference>
<dbReference type="CDD" id="cd07995">
    <property type="entry name" value="TPK"/>
    <property type="match status" value="1"/>
</dbReference>
<dbReference type="RefSeq" id="WP_104849046.1">
    <property type="nucleotide sequence ID" value="NZ_PKOZ01000003.1"/>
</dbReference>
<dbReference type="GO" id="GO:0030975">
    <property type="term" value="F:thiamine binding"/>
    <property type="evidence" value="ECO:0007669"/>
    <property type="project" value="InterPro"/>
</dbReference>
<sequence length="218" mass="24630">MSVDIRIVAGGPEEYLPDLKKISAEHDDVLWCGADRGALVLAEKGIKMEAAFGDFDSVTDEELRFIRHSAKEVYMYPPEKNETDLEHSLGWAYDQKPDRITIYGATGGRMDHALGNIMLLASDDHLRQPVKAKLEDRQNEISFFYPGSYTVHEQEKRYISFIPISEEITGVTLTGFLYPLENDILKRGRTLSISNELNSDTGTFSFSSGILMMIRSRD</sequence>
<dbReference type="Pfam" id="PF04263">
    <property type="entry name" value="TPK_catalytic"/>
    <property type="match status" value="1"/>
</dbReference>
<comment type="caution">
    <text evidence="7">The sequence shown here is derived from an EMBL/GenBank/DDBJ whole genome shotgun (WGS) entry which is preliminary data.</text>
</comment>
<dbReference type="InterPro" id="IPR036759">
    <property type="entry name" value="TPK_catalytic_sf"/>
</dbReference>
<dbReference type="InterPro" id="IPR006282">
    <property type="entry name" value="Thi_PPkinase"/>
</dbReference>
<dbReference type="InterPro" id="IPR007371">
    <property type="entry name" value="TPK_catalytic"/>
</dbReference>
<dbReference type="SUPFAM" id="SSF63999">
    <property type="entry name" value="Thiamin pyrophosphokinase, catalytic domain"/>
    <property type="match status" value="1"/>
</dbReference>
<dbReference type="GO" id="GO:0005524">
    <property type="term" value="F:ATP binding"/>
    <property type="evidence" value="ECO:0007669"/>
    <property type="project" value="UniProtKB-KW"/>
</dbReference>
<evidence type="ECO:0000256" key="5">
    <source>
        <dbReference type="NCBIfam" id="TIGR01378"/>
    </source>
</evidence>
<keyword evidence="4" id="KW-0067">ATP-binding</keyword>
<keyword evidence="1" id="KW-0808">Transferase</keyword>
<dbReference type="AlphaFoldDB" id="A0A2S7N1Q0"/>
<evidence type="ECO:0000313" key="8">
    <source>
        <dbReference type="Proteomes" id="UP000239663"/>
    </source>
</evidence>
<dbReference type="GO" id="GO:0009229">
    <property type="term" value="P:thiamine diphosphate biosynthetic process"/>
    <property type="evidence" value="ECO:0007669"/>
    <property type="project" value="InterPro"/>
</dbReference>
<dbReference type="GO" id="GO:0006772">
    <property type="term" value="P:thiamine metabolic process"/>
    <property type="evidence" value="ECO:0007669"/>
    <property type="project" value="UniProtKB-UniRule"/>
</dbReference>
<dbReference type="Gene3D" id="3.40.50.10240">
    <property type="entry name" value="Thiamin pyrophosphokinase, catalytic domain"/>
    <property type="match status" value="1"/>
</dbReference>